<name>A0AAN8F1J7_9EURO</name>
<sequence length="126" mass="14152">MQLKHLLCLGLSAALASAYEVKWCNEKKLGEPCITEAVKFNECTAIPDSNAKGDAGSSYEFTDYKNNRLVCWIFYELEYCERLVADDKLGIPNVFDGVNEIPKTTGPKGETIVRSYYCLEPKQAKE</sequence>
<dbReference type="Proteomes" id="UP001316803">
    <property type="component" value="Unassembled WGS sequence"/>
</dbReference>
<reference evidence="2 3" key="1">
    <citation type="submission" date="2022-12" db="EMBL/GenBank/DDBJ databases">
        <title>Genomic features and morphological characterization of a novel Knufia sp. strain isolated from spacecraft assembly facility.</title>
        <authorList>
            <person name="Teixeira M."/>
            <person name="Chander A.M."/>
            <person name="Stajich J.E."/>
            <person name="Venkateswaran K."/>
        </authorList>
    </citation>
    <scope>NUCLEOTIDE SEQUENCE [LARGE SCALE GENOMIC DNA]</scope>
    <source>
        <strain evidence="2 3">FJI-L2-BK-P2</strain>
    </source>
</reference>
<evidence type="ECO:0000256" key="1">
    <source>
        <dbReference type="SAM" id="SignalP"/>
    </source>
</evidence>
<dbReference type="AlphaFoldDB" id="A0AAN8F1J7"/>
<evidence type="ECO:0000313" key="3">
    <source>
        <dbReference type="Proteomes" id="UP001316803"/>
    </source>
</evidence>
<feature type="chain" id="PRO_5042944743" evidence="1">
    <location>
        <begin position="19"/>
        <end position="126"/>
    </location>
</feature>
<organism evidence="2 3">
    <name type="scientific">Knufia fluminis</name>
    <dbReference type="NCBI Taxonomy" id="191047"/>
    <lineage>
        <taxon>Eukaryota</taxon>
        <taxon>Fungi</taxon>
        <taxon>Dikarya</taxon>
        <taxon>Ascomycota</taxon>
        <taxon>Pezizomycotina</taxon>
        <taxon>Eurotiomycetes</taxon>
        <taxon>Chaetothyriomycetidae</taxon>
        <taxon>Chaetothyriales</taxon>
        <taxon>Trichomeriaceae</taxon>
        <taxon>Knufia</taxon>
    </lineage>
</organism>
<gene>
    <name evidence="2" type="ORF">OHC33_009408</name>
</gene>
<comment type="caution">
    <text evidence="2">The sequence shown here is derived from an EMBL/GenBank/DDBJ whole genome shotgun (WGS) entry which is preliminary data.</text>
</comment>
<keyword evidence="1" id="KW-0732">Signal</keyword>
<proteinExistence type="predicted"/>
<dbReference type="EMBL" id="JAKLMC020000034">
    <property type="protein sequence ID" value="KAK5949601.1"/>
    <property type="molecule type" value="Genomic_DNA"/>
</dbReference>
<keyword evidence="3" id="KW-1185">Reference proteome</keyword>
<evidence type="ECO:0000313" key="2">
    <source>
        <dbReference type="EMBL" id="KAK5949601.1"/>
    </source>
</evidence>
<protein>
    <submittedName>
        <fullName evidence="2">Uncharacterized protein</fullName>
    </submittedName>
</protein>
<feature type="signal peptide" evidence="1">
    <location>
        <begin position="1"/>
        <end position="18"/>
    </location>
</feature>
<accession>A0AAN8F1J7</accession>